<feature type="region of interest" description="Disordered" evidence="1">
    <location>
        <begin position="1"/>
        <end position="95"/>
    </location>
</feature>
<feature type="compositionally biased region" description="Basic and acidic residues" evidence="1">
    <location>
        <begin position="1"/>
        <end position="11"/>
    </location>
</feature>
<reference evidence="2 3" key="1">
    <citation type="journal article" date="2014" name="Genome Announc.">
        <title>Trypanosoma cruzi Clone Dm28c Draft Genome Sequence.</title>
        <authorList>
            <person name="Grisard E.C."/>
            <person name="Teixeira S.M."/>
            <person name="de Almeida L.G."/>
            <person name="Stoco P.H."/>
            <person name="Gerber A.L."/>
            <person name="Talavera-Lopez C."/>
            <person name="Lima O.C."/>
            <person name="Andersson B."/>
            <person name="de Vasconcelos A.T."/>
        </authorList>
    </citation>
    <scope>NUCLEOTIDE SEQUENCE [LARGE SCALE GENOMIC DNA]</scope>
    <source>
        <strain evidence="2 3">Dm28c</strain>
    </source>
</reference>
<comment type="caution">
    <text evidence="2">The sequence shown here is derived from an EMBL/GenBank/DDBJ whole genome shotgun (WGS) entry which is preliminary data.</text>
</comment>
<sequence length="188" mass="20956">MTDRQAEKEMNGCRQEALTINMASEHAATPRRNTGEKGEREKKQEAAQHTRKKQTTGGESTANALTLTGNSTPALTHTNTHHHGAVSPRVRGFVPPHNKRTYLQQSHTMHEEKRHTASIASSSIPRPTGYGHSPLPTISHTKQEITQRATRRSDSSPSHDAVPHSMWSRGAHRFLNTNYSAIHLRCFC</sequence>
<organism evidence="2 3">
    <name type="scientific">Trypanosoma cruzi Dm28c</name>
    <dbReference type="NCBI Taxonomy" id="1416333"/>
    <lineage>
        <taxon>Eukaryota</taxon>
        <taxon>Discoba</taxon>
        <taxon>Euglenozoa</taxon>
        <taxon>Kinetoplastea</taxon>
        <taxon>Metakinetoplastina</taxon>
        <taxon>Trypanosomatida</taxon>
        <taxon>Trypanosomatidae</taxon>
        <taxon>Trypanosoma</taxon>
        <taxon>Schizotrypanum</taxon>
    </lineage>
</organism>
<feature type="region of interest" description="Disordered" evidence="1">
    <location>
        <begin position="132"/>
        <end position="165"/>
    </location>
</feature>
<feature type="compositionally biased region" description="Basic and acidic residues" evidence="1">
    <location>
        <begin position="33"/>
        <end position="48"/>
    </location>
</feature>
<evidence type="ECO:0000313" key="3">
    <source>
        <dbReference type="Proteomes" id="UP000017861"/>
    </source>
</evidence>
<protein>
    <submittedName>
        <fullName evidence="2">Uncharacterized protein</fullName>
    </submittedName>
</protein>
<evidence type="ECO:0000313" key="2">
    <source>
        <dbReference type="EMBL" id="ESS60501.1"/>
    </source>
</evidence>
<dbReference type="AlphaFoldDB" id="V5CZ43"/>
<proteinExistence type="predicted"/>
<dbReference type="OrthoDB" id="255195at2759"/>
<name>V5CZ43_TRYCR</name>
<feature type="compositionally biased region" description="Polar residues" evidence="1">
    <location>
        <begin position="136"/>
        <end position="148"/>
    </location>
</feature>
<dbReference type="VEuPathDB" id="TriTrypDB:TCDM_11970"/>
<feature type="compositionally biased region" description="Polar residues" evidence="1">
    <location>
        <begin position="55"/>
        <end position="78"/>
    </location>
</feature>
<gene>
    <name evidence="2" type="ORF">TCDM_11970</name>
</gene>
<accession>V5CZ43</accession>
<evidence type="ECO:0000256" key="1">
    <source>
        <dbReference type="SAM" id="MobiDB-lite"/>
    </source>
</evidence>
<dbReference type="EMBL" id="AYLP01000458">
    <property type="protein sequence ID" value="ESS60501.1"/>
    <property type="molecule type" value="Genomic_DNA"/>
</dbReference>
<dbReference type="Proteomes" id="UP000017861">
    <property type="component" value="Unassembled WGS sequence"/>
</dbReference>